<dbReference type="InterPro" id="IPR018790">
    <property type="entry name" value="DUF2358"/>
</dbReference>
<comment type="caution">
    <text evidence="1">The sequence shown here is derived from an EMBL/GenBank/DDBJ whole genome shotgun (WGS) entry which is preliminary data.</text>
</comment>
<dbReference type="PANTHER" id="PTHR31094">
    <property type="entry name" value="RIKEN CDNA 2310061I04 GENE"/>
    <property type="match status" value="1"/>
</dbReference>
<dbReference type="EMBL" id="JACEFF010000859">
    <property type="protein sequence ID" value="KAH9629580.1"/>
    <property type="molecule type" value="Genomic_DNA"/>
</dbReference>
<proteinExistence type="predicted"/>
<reference evidence="1" key="1">
    <citation type="journal article" date="2021" name="G3 (Bethesda)">
        <title>Genome and transcriptome analysis of the beet armyworm Spodoptera exigua reveals targets for pest control. .</title>
        <authorList>
            <person name="Simon S."/>
            <person name="Breeschoten T."/>
            <person name="Jansen H.J."/>
            <person name="Dirks R.P."/>
            <person name="Schranz M.E."/>
            <person name="Ros V.I.D."/>
        </authorList>
    </citation>
    <scope>NUCLEOTIDE SEQUENCE</scope>
    <source>
        <strain evidence="1">TB_SE_WUR_2020</strain>
    </source>
</reference>
<dbReference type="Pfam" id="PF10184">
    <property type="entry name" value="DUF2358"/>
    <property type="match status" value="1"/>
</dbReference>
<evidence type="ECO:0000313" key="1">
    <source>
        <dbReference type="EMBL" id="KAH9629580.1"/>
    </source>
</evidence>
<organism evidence="1 2">
    <name type="scientific">Spodoptera exigua</name>
    <name type="common">Beet armyworm</name>
    <name type="synonym">Noctua fulgens</name>
    <dbReference type="NCBI Taxonomy" id="7107"/>
    <lineage>
        <taxon>Eukaryota</taxon>
        <taxon>Metazoa</taxon>
        <taxon>Ecdysozoa</taxon>
        <taxon>Arthropoda</taxon>
        <taxon>Hexapoda</taxon>
        <taxon>Insecta</taxon>
        <taxon>Pterygota</taxon>
        <taxon>Neoptera</taxon>
        <taxon>Endopterygota</taxon>
        <taxon>Lepidoptera</taxon>
        <taxon>Glossata</taxon>
        <taxon>Ditrysia</taxon>
        <taxon>Noctuoidea</taxon>
        <taxon>Noctuidae</taxon>
        <taxon>Amphipyrinae</taxon>
        <taxon>Spodoptera</taxon>
    </lineage>
</organism>
<dbReference type="Proteomes" id="UP000814243">
    <property type="component" value="Unassembled WGS sequence"/>
</dbReference>
<protein>
    <submittedName>
        <fullName evidence="1">Uncharacterized protein</fullName>
    </submittedName>
</protein>
<accession>A0A922M481</accession>
<sequence length="429" mass="49301">MSICLRTISQRILPINGIVSTKNHSSRLSRKIPLRTQFLEEFLNRRRISSCQLAPKCSTDSNIDYVYGHEEAVISRLTNQESTSIYEKTKSSDENSYYGDDVELKTLRLTSDDYIERQMPPYSFDVPYTNISDIDLTKYSNDIEPTCLSEFERDAIAYCRGTVLSSPISAPVTELSRDGKPNEEQLMKVYYTLSDTMPNLFVKPLDYSIYHPNMVFVNNIRGTTSVGLFHFVKQVALLRTVGHLKFAYVKLEVMKITAHPEDSSVKMRWRIKGISGLKVFFMFWKYKLWNMKEVFRDQELFSSSRLYVVQNLRRGRGPICLERNESRRQNQSSGEWVVLRPMDPLVEIWYDGFSTFYVGADGLVQKHVVDKVMPDQDKIIDDEEKAPIAAKIALLIGLLPRNYLSDVSPYFSSSAGTADTTPLPFKVLE</sequence>
<name>A0A922M481_SPOEX</name>
<dbReference type="AlphaFoldDB" id="A0A922M481"/>
<evidence type="ECO:0000313" key="2">
    <source>
        <dbReference type="Proteomes" id="UP000814243"/>
    </source>
</evidence>
<gene>
    <name evidence="1" type="ORF">HF086_002516</name>
</gene>
<dbReference type="PANTHER" id="PTHR31094:SF2">
    <property type="entry name" value="RIKEN CDNA 2310061I04 GENE"/>
    <property type="match status" value="1"/>
</dbReference>